<dbReference type="RefSeq" id="WP_344943404.1">
    <property type="nucleotide sequence ID" value="NZ_BAAAZG010000006.1"/>
</dbReference>
<evidence type="ECO:0000313" key="2">
    <source>
        <dbReference type="Proteomes" id="UP001500683"/>
    </source>
</evidence>
<keyword evidence="2" id="KW-1185">Reference proteome</keyword>
<dbReference type="Proteomes" id="UP001500683">
    <property type="component" value="Unassembled WGS sequence"/>
</dbReference>
<name>A0ABP7VCQ0_9ACTN</name>
<protein>
    <submittedName>
        <fullName evidence="1">Uncharacterized protein</fullName>
    </submittedName>
</protein>
<gene>
    <name evidence="1" type="ORF">GCM10022214_17400</name>
</gene>
<dbReference type="EMBL" id="BAAAZG010000006">
    <property type="protein sequence ID" value="GAA4064149.1"/>
    <property type="molecule type" value="Genomic_DNA"/>
</dbReference>
<sequence length="237" mass="26665">MDERAVEGLYAAFEDVPRPRVVAGCPCCVEPDEDRALLARPLRELGVDDLGRYAAKAMTTWGTDEDFRYFAPRLLELAADDAFGWPSVEIVFGKLGMVPWGQWPQREALERFLAAFWSRTLTRHPAHPDAGTALCALSLAVCDVTPYLDEWERLDTGAAIRHLRDFATEGLIRRRGKWVRLRNAHWDTGGRPHRQAIAWFTEGPALRAVHAAFERTDDEPTLELLLEIEQSLSTPGG</sequence>
<comment type="caution">
    <text evidence="1">The sequence shown here is derived from an EMBL/GenBank/DDBJ whole genome shotgun (WGS) entry which is preliminary data.</text>
</comment>
<reference evidence="2" key="1">
    <citation type="journal article" date="2019" name="Int. J. Syst. Evol. Microbiol.">
        <title>The Global Catalogue of Microorganisms (GCM) 10K type strain sequencing project: providing services to taxonomists for standard genome sequencing and annotation.</title>
        <authorList>
            <consortium name="The Broad Institute Genomics Platform"/>
            <consortium name="The Broad Institute Genome Sequencing Center for Infectious Disease"/>
            <person name="Wu L."/>
            <person name="Ma J."/>
        </authorList>
    </citation>
    <scope>NUCLEOTIDE SEQUENCE [LARGE SCALE GENOMIC DNA]</scope>
    <source>
        <strain evidence="2">JCM 16702</strain>
    </source>
</reference>
<accession>A0ABP7VCQ0</accession>
<evidence type="ECO:0000313" key="1">
    <source>
        <dbReference type="EMBL" id="GAA4064149.1"/>
    </source>
</evidence>
<organism evidence="1 2">
    <name type="scientific">Actinomadura miaoliensis</name>
    <dbReference type="NCBI Taxonomy" id="430685"/>
    <lineage>
        <taxon>Bacteria</taxon>
        <taxon>Bacillati</taxon>
        <taxon>Actinomycetota</taxon>
        <taxon>Actinomycetes</taxon>
        <taxon>Streptosporangiales</taxon>
        <taxon>Thermomonosporaceae</taxon>
        <taxon>Actinomadura</taxon>
    </lineage>
</organism>
<proteinExistence type="predicted"/>